<dbReference type="Proteomes" id="UP001233999">
    <property type="component" value="Unassembled WGS sequence"/>
</dbReference>
<gene>
    <name evidence="1" type="ORF">L9F63_000634</name>
</gene>
<dbReference type="EMBL" id="JASPKZ010000031">
    <property type="protein sequence ID" value="KAJ9601214.1"/>
    <property type="molecule type" value="Genomic_DNA"/>
</dbReference>
<keyword evidence="2" id="KW-1185">Reference proteome</keyword>
<evidence type="ECO:0000313" key="1">
    <source>
        <dbReference type="EMBL" id="KAJ9601214.1"/>
    </source>
</evidence>
<comment type="caution">
    <text evidence="1">The sequence shown here is derived from an EMBL/GenBank/DDBJ whole genome shotgun (WGS) entry which is preliminary data.</text>
</comment>
<reference evidence="1" key="2">
    <citation type="submission" date="2023-05" db="EMBL/GenBank/DDBJ databases">
        <authorList>
            <person name="Fouks B."/>
        </authorList>
    </citation>
    <scope>NUCLEOTIDE SEQUENCE</scope>
    <source>
        <strain evidence="1">Stay&amp;Tobe</strain>
        <tissue evidence="1">Testes</tissue>
    </source>
</reference>
<evidence type="ECO:0000313" key="2">
    <source>
        <dbReference type="Proteomes" id="UP001233999"/>
    </source>
</evidence>
<dbReference type="AlphaFoldDB" id="A0AAD8ET79"/>
<proteinExistence type="predicted"/>
<sequence length="72" mass="8420">NEAFPLHCNGTHWFCCAEMVLCVVYLISQPTKLMRKVTCVFLSKINFLSSIHASFLNYTTKPYFKFPRIQNK</sequence>
<feature type="non-terminal residue" evidence="1">
    <location>
        <position position="1"/>
    </location>
</feature>
<accession>A0AAD8ET79</accession>
<organism evidence="1 2">
    <name type="scientific">Diploptera punctata</name>
    <name type="common">Pacific beetle cockroach</name>
    <dbReference type="NCBI Taxonomy" id="6984"/>
    <lineage>
        <taxon>Eukaryota</taxon>
        <taxon>Metazoa</taxon>
        <taxon>Ecdysozoa</taxon>
        <taxon>Arthropoda</taxon>
        <taxon>Hexapoda</taxon>
        <taxon>Insecta</taxon>
        <taxon>Pterygota</taxon>
        <taxon>Neoptera</taxon>
        <taxon>Polyneoptera</taxon>
        <taxon>Dictyoptera</taxon>
        <taxon>Blattodea</taxon>
        <taxon>Blaberoidea</taxon>
        <taxon>Blaberidae</taxon>
        <taxon>Diplopterinae</taxon>
        <taxon>Diploptera</taxon>
    </lineage>
</organism>
<protein>
    <submittedName>
        <fullName evidence="1">Uncharacterized protein</fullName>
    </submittedName>
</protein>
<feature type="non-terminal residue" evidence="1">
    <location>
        <position position="72"/>
    </location>
</feature>
<name>A0AAD8ET79_DIPPU</name>
<reference evidence="1" key="1">
    <citation type="journal article" date="2023" name="IScience">
        <title>Live-bearing cockroach genome reveals convergent evolutionary mechanisms linked to viviparity in insects and beyond.</title>
        <authorList>
            <person name="Fouks B."/>
            <person name="Harrison M.C."/>
            <person name="Mikhailova A.A."/>
            <person name="Marchal E."/>
            <person name="English S."/>
            <person name="Carruthers M."/>
            <person name="Jennings E.C."/>
            <person name="Chiamaka E.L."/>
            <person name="Frigard R.A."/>
            <person name="Pippel M."/>
            <person name="Attardo G.M."/>
            <person name="Benoit J.B."/>
            <person name="Bornberg-Bauer E."/>
            <person name="Tobe S.S."/>
        </authorList>
    </citation>
    <scope>NUCLEOTIDE SEQUENCE</scope>
    <source>
        <strain evidence="1">Stay&amp;Tobe</strain>
    </source>
</reference>